<dbReference type="PATRIC" id="fig|1235802.3.peg.4870"/>
<accession>N1ZZM3</accession>
<gene>
    <name evidence="2" type="ORF">C823_04594</name>
</gene>
<dbReference type="Pfam" id="PF06114">
    <property type="entry name" value="Peptidase_M78"/>
    <property type="match status" value="1"/>
</dbReference>
<feature type="domain" description="IrrE N-terminal-like" evidence="1">
    <location>
        <begin position="95"/>
        <end position="209"/>
    </location>
</feature>
<name>N1ZZM3_9FIRM</name>
<dbReference type="eggNOG" id="COG2856">
    <property type="taxonomic scope" value="Bacteria"/>
</dbReference>
<organism evidence="2 3">
    <name type="scientific">Eubacterium plexicaudatum ASF492</name>
    <dbReference type="NCBI Taxonomy" id="1235802"/>
    <lineage>
        <taxon>Bacteria</taxon>
        <taxon>Bacillati</taxon>
        <taxon>Bacillota</taxon>
        <taxon>Clostridia</taxon>
        <taxon>Eubacteriales</taxon>
        <taxon>Eubacteriaceae</taxon>
        <taxon>Eubacterium</taxon>
    </lineage>
</organism>
<dbReference type="PANTHER" id="PTHR43236">
    <property type="entry name" value="ANTITOXIN HIGA1"/>
    <property type="match status" value="1"/>
</dbReference>
<dbReference type="EMBL" id="AQFT01000134">
    <property type="protein sequence ID" value="EMZ21346.1"/>
    <property type="molecule type" value="Genomic_DNA"/>
</dbReference>
<comment type="caution">
    <text evidence="2">The sequence shown here is derived from an EMBL/GenBank/DDBJ whole genome shotgun (WGS) entry which is preliminary data.</text>
</comment>
<evidence type="ECO:0000313" key="3">
    <source>
        <dbReference type="Proteomes" id="UP000012589"/>
    </source>
</evidence>
<dbReference type="Gene3D" id="1.10.10.2910">
    <property type="match status" value="1"/>
</dbReference>
<reference evidence="2 3" key="1">
    <citation type="journal article" date="2014" name="Genome Announc.">
        <title>Draft genome sequences of the altered schaedler flora, a defined bacterial community from gnotobiotic mice.</title>
        <authorList>
            <person name="Wannemuehler M.J."/>
            <person name="Overstreet A.M."/>
            <person name="Ward D.V."/>
            <person name="Phillips G.J."/>
        </authorList>
    </citation>
    <scope>NUCLEOTIDE SEQUENCE [LARGE SCALE GENOMIC DNA]</scope>
    <source>
        <strain evidence="2 3">ASF492</strain>
    </source>
</reference>
<dbReference type="AlphaFoldDB" id="N1ZZM3"/>
<evidence type="ECO:0000259" key="1">
    <source>
        <dbReference type="Pfam" id="PF06114"/>
    </source>
</evidence>
<dbReference type="InterPro" id="IPR010359">
    <property type="entry name" value="IrrE_HExxH"/>
</dbReference>
<sequence>MKIIIFKNNKRSGDIMKDVKDFEEKLIKRNVIKLDYSLKEIDDVAYDLLNMFDIFNKKTSIPIVKIVKAFNFKTYTETLSDKLSGDIYINGDTKQKYGHNKIILVNKNEPFFHQRFVIAHELAHYLFDFLGKDKYHDSIIKFSDTYYKNQHETPEEKRANRFAASLLMPEKIFIEQYKIAKNEDCNELFVILYLSEFFQTPTDSIEKRIWEVVN</sequence>
<dbReference type="HOGENOM" id="CLU_084682_0_0_9"/>
<protein>
    <recommendedName>
        <fullName evidence="1">IrrE N-terminal-like domain-containing protein</fullName>
    </recommendedName>
</protein>
<dbReference type="Proteomes" id="UP000012589">
    <property type="component" value="Unassembled WGS sequence"/>
</dbReference>
<evidence type="ECO:0000313" key="2">
    <source>
        <dbReference type="EMBL" id="EMZ21346.1"/>
    </source>
</evidence>
<dbReference type="OrthoDB" id="42613at2"/>
<dbReference type="InterPro" id="IPR052345">
    <property type="entry name" value="Rad_response_metalloprotease"/>
</dbReference>
<proteinExistence type="predicted"/>
<dbReference type="PANTHER" id="PTHR43236:SF2">
    <property type="entry name" value="BLL0069 PROTEIN"/>
    <property type="match status" value="1"/>
</dbReference>
<keyword evidence="3" id="KW-1185">Reference proteome</keyword>